<dbReference type="FunFam" id="3.40.50.300:FF:000287">
    <property type="entry name" value="Multidrug ABC transporter ATP-binding protein"/>
    <property type="match status" value="1"/>
</dbReference>
<keyword evidence="7 10" id="KW-0472">Membrane</keyword>
<dbReference type="Pfam" id="PF00005">
    <property type="entry name" value="ABC_tran"/>
    <property type="match status" value="1"/>
</dbReference>
<dbReference type="GO" id="GO:0005524">
    <property type="term" value="F:ATP binding"/>
    <property type="evidence" value="ECO:0007669"/>
    <property type="project" value="UniProtKB-KW"/>
</dbReference>
<dbReference type="PANTHER" id="PTHR24221:SF503">
    <property type="entry name" value="MITOCHONDRIAL POTASSIUM CHANNEL ATP-BINDING SUBUNIT"/>
    <property type="match status" value="1"/>
</dbReference>
<sequence length="990" mass="109287">MAPNPAVLLSLEIFHYLTPLAVIAFALGAHTVAFCTLQTGKNAPSSKTRHSSATWLTLAVTMAYTAEGFIYVLHALTKHGWWASQDSVLYVLASVLVWGCIYCMLYESKKPVWSPYVGSWILGLVLETVVCGLSIAAAPRTNDFENIRLAIQVIRVLILLVLSGNGILLAFPSANPLPQRDAERQPLLGGNVTADGTDSETLYGATPATSKNASDDEDEDEDEPEDRNKKIKEQQRKRLEEQGGWLGYLKGFLIFLPYVWPSENRRMQVYIGIIGLCILAERALNVLIPHQLGVIVDKLTDTAGTGEMPWMEIGLLMFYKFLLSRALLDSLQSMLSSRLTYWSFLRLTKVAFAHVMGLSMEFHDNKDSGELIKSVDQASCLNSLVELLLFQTGPVVIDLWVAMIYVTYLFDIYFAFILVAIGVVYTFVTYKFTNWTTKVRRVYTEKSRNESKVLYENVSNWQTISYFNQFNYESDRLAKACSEQAVTGQKYNDLSNFMFGTQELVMLFGQLSISFLAAYRISQGDRPVGNYVALSSYWVTLSYPLHMLAYSYKKLTIDLIDSERLLQLLNTKSKVVERDGALDLKIDGGRVAFNQVSFAYDERKTTIKDLTFAAEPGQTVALVGETGSGKSTTLKLLFRFYDISGGSITIDGQDIRDITLGSLRDALGVVPQDPSLFNISILENVRYARLDATDEEVYEACKAASIHEKILTFPDGYKTKVGERGVKLSGGELQRVSIARVFLKNPKIVLLDEATSAIDSSTESQIQESFRKLSTGRTTFIIAHRLSTIMDADCICVVDKGEIVERGTHQELLDLGGNYVNLWNKQSAKKDKSGGSSVTEAGEQEVLIPDLLESTLPPQTATLDGVTDGSSLLDQDVNEYIDQLDGHSGSKQMPGSHPVHRAEKPSSIKSCFKGDKEDSSDDGADDETGAPGEAAILNAPLTELSPRPTEAPLPSIAKVSKGNGKNVEKSERKDGPPTDKEGDDGPEASK</sequence>
<dbReference type="PROSITE" id="PS50929">
    <property type="entry name" value="ABC_TM1F"/>
    <property type="match status" value="1"/>
</dbReference>
<feature type="compositionally biased region" description="Basic and acidic residues" evidence="9">
    <location>
        <begin position="226"/>
        <end position="235"/>
    </location>
</feature>
<dbReference type="CDD" id="cd18583">
    <property type="entry name" value="ABC_6TM_HMT1"/>
    <property type="match status" value="1"/>
</dbReference>
<dbReference type="SMART" id="SM00382">
    <property type="entry name" value="AAA"/>
    <property type="match status" value="1"/>
</dbReference>
<feature type="domain" description="ABC transporter" evidence="11">
    <location>
        <begin position="591"/>
        <end position="825"/>
    </location>
</feature>
<feature type="compositionally biased region" description="Basic and acidic residues" evidence="9">
    <location>
        <begin position="900"/>
        <end position="917"/>
    </location>
</feature>
<dbReference type="SUPFAM" id="SSF52540">
    <property type="entry name" value="P-loop containing nucleoside triphosphate hydrolases"/>
    <property type="match status" value="1"/>
</dbReference>
<feature type="region of interest" description="Disordered" evidence="9">
    <location>
        <begin position="884"/>
        <end position="990"/>
    </location>
</feature>
<keyword evidence="6 10" id="KW-1133">Transmembrane helix</keyword>
<dbReference type="PANTHER" id="PTHR24221">
    <property type="entry name" value="ATP-BINDING CASSETTE SUB-FAMILY B"/>
    <property type="match status" value="1"/>
</dbReference>
<evidence type="ECO:0000256" key="5">
    <source>
        <dbReference type="ARBA" id="ARBA00022840"/>
    </source>
</evidence>
<dbReference type="EMBL" id="MU004183">
    <property type="protein sequence ID" value="KAF2499986.1"/>
    <property type="molecule type" value="Genomic_DNA"/>
</dbReference>
<gene>
    <name evidence="13" type="ORF">BU16DRAFT_522847</name>
</gene>
<name>A0A6A6R696_9PEZI</name>
<dbReference type="InterPro" id="IPR011527">
    <property type="entry name" value="ABC1_TM_dom"/>
</dbReference>
<dbReference type="InterPro" id="IPR036640">
    <property type="entry name" value="ABC1_TM_sf"/>
</dbReference>
<evidence type="ECO:0000256" key="4">
    <source>
        <dbReference type="ARBA" id="ARBA00022741"/>
    </source>
</evidence>
<evidence type="ECO:0008006" key="15">
    <source>
        <dbReference type="Google" id="ProtNLM"/>
    </source>
</evidence>
<dbReference type="AlphaFoldDB" id="A0A6A6R696"/>
<dbReference type="PROSITE" id="PS50893">
    <property type="entry name" value="ABC_TRANSPORTER_2"/>
    <property type="match status" value="1"/>
</dbReference>
<proteinExistence type="inferred from homology"/>
<dbReference type="Gene3D" id="1.20.1560.10">
    <property type="entry name" value="ABC transporter type 1, transmembrane domain"/>
    <property type="match status" value="1"/>
</dbReference>
<dbReference type="SUPFAM" id="SSF90123">
    <property type="entry name" value="ABC transporter transmembrane region"/>
    <property type="match status" value="1"/>
</dbReference>
<organism evidence="13 14">
    <name type="scientific">Lophium mytilinum</name>
    <dbReference type="NCBI Taxonomy" id="390894"/>
    <lineage>
        <taxon>Eukaryota</taxon>
        <taxon>Fungi</taxon>
        <taxon>Dikarya</taxon>
        <taxon>Ascomycota</taxon>
        <taxon>Pezizomycotina</taxon>
        <taxon>Dothideomycetes</taxon>
        <taxon>Pleosporomycetidae</taxon>
        <taxon>Mytilinidiales</taxon>
        <taxon>Mytilinidiaceae</taxon>
        <taxon>Lophium</taxon>
    </lineage>
</organism>
<feature type="transmembrane region" description="Helical" evidence="10">
    <location>
        <begin position="13"/>
        <end position="34"/>
    </location>
</feature>
<evidence type="ECO:0000256" key="2">
    <source>
        <dbReference type="ARBA" id="ARBA00022448"/>
    </source>
</evidence>
<dbReference type="InterPro" id="IPR003439">
    <property type="entry name" value="ABC_transporter-like_ATP-bd"/>
</dbReference>
<evidence type="ECO:0000256" key="8">
    <source>
        <dbReference type="ARBA" id="ARBA00024363"/>
    </source>
</evidence>
<feature type="transmembrane region" description="Helical" evidence="10">
    <location>
        <begin position="528"/>
        <end position="545"/>
    </location>
</feature>
<dbReference type="Gene3D" id="3.40.50.300">
    <property type="entry name" value="P-loop containing nucleotide triphosphate hydrolases"/>
    <property type="match status" value="1"/>
</dbReference>
<dbReference type="PROSITE" id="PS00211">
    <property type="entry name" value="ABC_TRANSPORTER_1"/>
    <property type="match status" value="1"/>
</dbReference>
<dbReference type="InterPro" id="IPR039421">
    <property type="entry name" value="Type_1_exporter"/>
</dbReference>
<keyword evidence="2" id="KW-0813">Transport</keyword>
<dbReference type="GO" id="GO:0140359">
    <property type="term" value="F:ABC-type transporter activity"/>
    <property type="evidence" value="ECO:0007669"/>
    <property type="project" value="InterPro"/>
</dbReference>
<feature type="compositionally biased region" description="Acidic residues" evidence="9">
    <location>
        <begin position="215"/>
        <end position="225"/>
    </location>
</feature>
<comment type="similarity">
    <text evidence="8">Belongs to the ABC transporter superfamily. ABCB family. Heavy Metal importer (TC 3.A.1.210) subfamily.</text>
</comment>
<evidence type="ECO:0000256" key="7">
    <source>
        <dbReference type="ARBA" id="ARBA00023136"/>
    </source>
</evidence>
<evidence type="ECO:0000259" key="12">
    <source>
        <dbReference type="PROSITE" id="PS50929"/>
    </source>
</evidence>
<protein>
    <recommendedName>
        <fullName evidence="15">Heavy metal tolerance protein</fullName>
    </recommendedName>
</protein>
<evidence type="ECO:0000256" key="1">
    <source>
        <dbReference type="ARBA" id="ARBA00004141"/>
    </source>
</evidence>
<reference evidence="13" key="1">
    <citation type="journal article" date="2020" name="Stud. Mycol.">
        <title>101 Dothideomycetes genomes: a test case for predicting lifestyles and emergence of pathogens.</title>
        <authorList>
            <person name="Haridas S."/>
            <person name="Albert R."/>
            <person name="Binder M."/>
            <person name="Bloem J."/>
            <person name="Labutti K."/>
            <person name="Salamov A."/>
            <person name="Andreopoulos B."/>
            <person name="Baker S."/>
            <person name="Barry K."/>
            <person name="Bills G."/>
            <person name="Bluhm B."/>
            <person name="Cannon C."/>
            <person name="Castanera R."/>
            <person name="Culley D."/>
            <person name="Daum C."/>
            <person name="Ezra D."/>
            <person name="Gonzalez J."/>
            <person name="Henrissat B."/>
            <person name="Kuo A."/>
            <person name="Liang C."/>
            <person name="Lipzen A."/>
            <person name="Lutzoni F."/>
            <person name="Magnuson J."/>
            <person name="Mondo S."/>
            <person name="Nolan M."/>
            <person name="Ohm R."/>
            <person name="Pangilinan J."/>
            <person name="Park H.-J."/>
            <person name="Ramirez L."/>
            <person name="Alfaro M."/>
            <person name="Sun H."/>
            <person name="Tritt A."/>
            <person name="Yoshinaga Y."/>
            <person name="Zwiers L.-H."/>
            <person name="Turgeon B."/>
            <person name="Goodwin S."/>
            <person name="Spatafora J."/>
            <person name="Crous P."/>
            <person name="Grigoriev I."/>
        </authorList>
    </citation>
    <scope>NUCLEOTIDE SEQUENCE</scope>
    <source>
        <strain evidence="13">CBS 269.34</strain>
    </source>
</reference>
<evidence type="ECO:0000256" key="9">
    <source>
        <dbReference type="SAM" id="MobiDB-lite"/>
    </source>
</evidence>
<feature type="region of interest" description="Disordered" evidence="9">
    <location>
        <begin position="188"/>
        <end position="235"/>
    </location>
</feature>
<feature type="transmembrane region" description="Helical" evidence="10">
    <location>
        <begin position="412"/>
        <end position="432"/>
    </location>
</feature>
<evidence type="ECO:0000256" key="3">
    <source>
        <dbReference type="ARBA" id="ARBA00022692"/>
    </source>
</evidence>
<dbReference type="InterPro" id="IPR017871">
    <property type="entry name" value="ABC_transporter-like_CS"/>
</dbReference>
<evidence type="ECO:0000313" key="13">
    <source>
        <dbReference type="EMBL" id="KAF2499986.1"/>
    </source>
</evidence>
<feature type="compositionally biased region" description="Acidic residues" evidence="9">
    <location>
        <begin position="918"/>
        <end position="928"/>
    </location>
</feature>
<dbReference type="GO" id="GO:0016887">
    <property type="term" value="F:ATP hydrolysis activity"/>
    <property type="evidence" value="ECO:0007669"/>
    <property type="project" value="InterPro"/>
</dbReference>
<feature type="compositionally biased region" description="Acidic residues" evidence="9">
    <location>
        <begin position="981"/>
        <end position="990"/>
    </location>
</feature>
<evidence type="ECO:0000313" key="14">
    <source>
        <dbReference type="Proteomes" id="UP000799750"/>
    </source>
</evidence>
<feature type="transmembrane region" description="Helical" evidence="10">
    <location>
        <begin position="117"/>
        <end position="137"/>
    </location>
</feature>
<keyword evidence="5" id="KW-0067">ATP-binding</keyword>
<feature type="transmembrane region" description="Helical" evidence="10">
    <location>
        <begin position="55"/>
        <end position="76"/>
    </location>
</feature>
<evidence type="ECO:0000259" key="11">
    <source>
        <dbReference type="PROSITE" id="PS50893"/>
    </source>
</evidence>
<keyword evidence="14" id="KW-1185">Reference proteome</keyword>
<feature type="domain" description="ABC transmembrane type-1" evidence="12">
    <location>
        <begin position="273"/>
        <end position="552"/>
    </location>
</feature>
<feature type="transmembrane region" description="Helical" evidence="10">
    <location>
        <begin position="88"/>
        <end position="105"/>
    </location>
</feature>
<keyword evidence="3 10" id="KW-0812">Transmembrane</keyword>
<keyword evidence="4" id="KW-0547">Nucleotide-binding</keyword>
<dbReference type="GO" id="GO:0016020">
    <property type="term" value="C:membrane"/>
    <property type="evidence" value="ECO:0007669"/>
    <property type="project" value="UniProtKB-SubCell"/>
</dbReference>
<dbReference type="InterPro" id="IPR027417">
    <property type="entry name" value="P-loop_NTPase"/>
</dbReference>
<feature type="transmembrane region" description="Helical" evidence="10">
    <location>
        <begin position="149"/>
        <end position="171"/>
    </location>
</feature>
<dbReference type="Proteomes" id="UP000799750">
    <property type="component" value="Unassembled WGS sequence"/>
</dbReference>
<dbReference type="InterPro" id="IPR003593">
    <property type="entry name" value="AAA+_ATPase"/>
</dbReference>
<dbReference type="Pfam" id="PF00664">
    <property type="entry name" value="ABC_membrane"/>
    <property type="match status" value="1"/>
</dbReference>
<feature type="compositionally biased region" description="Basic and acidic residues" evidence="9">
    <location>
        <begin position="966"/>
        <end position="980"/>
    </location>
</feature>
<comment type="subcellular location">
    <subcellularLocation>
        <location evidence="1">Membrane</location>
        <topology evidence="1">Multi-pass membrane protein</topology>
    </subcellularLocation>
</comment>
<evidence type="ECO:0000256" key="10">
    <source>
        <dbReference type="SAM" id="Phobius"/>
    </source>
</evidence>
<accession>A0A6A6R696</accession>
<dbReference type="OrthoDB" id="6500128at2759"/>
<evidence type="ECO:0000256" key="6">
    <source>
        <dbReference type="ARBA" id="ARBA00022989"/>
    </source>
</evidence>